<protein>
    <submittedName>
        <fullName evidence="1">Uncharacterized protein</fullName>
    </submittedName>
</protein>
<proteinExistence type="predicted"/>
<name>A0A8J2FN03_9BACT</name>
<accession>A0A8J2FN03</accession>
<dbReference type="Proteomes" id="UP000663859">
    <property type="component" value="Unassembled WGS sequence"/>
</dbReference>
<gene>
    <name evidence="1" type="ORF">MPNT_10118</name>
</gene>
<comment type="caution">
    <text evidence="1">The sequence shown here is derived from an EMBL/GenBank/DDBJ whole genome shotgun (WGS) entry which is preliminary data.</text>
</comment>
<reference evidence="1" key="1">
    <citation type="submission" date="2021-02" db="EMBL/GenBank/DDBJ databases">
        <authorList>
            <person name="Cremers G."/>
            <person name="Picone N."/>
        </authorList>
    </citation>
    <scope>NUCLEOTIDE SEQUENCE</scope>
    <source>
        <strain evidence="1">PQ17</strain>
    </source>
</reference>
<evidence type="ECO:0000313" key="1">
    <source>
        <dbReference type="EMBL" id="CAF0689123.1"/>
    </source>
</evidence>
<organism evidence="1 2">
    <name type="scientific">Candidatus Methylacidithermus pantelleriae</name>
    <dbReference type="NCBI Taxonomy" id="2744239"/>
    <lineage>
        <taxon>Bacteria</taxon>
        <taxon>Pseudomonadati</taxon>
        <taxon>Verrucomicrobiota</taxon>
        <taxon>Methylacidiphilae</taxon>
        <taxon>Methylacidiphilales</taxon>
        <taxon>Methylacidiphilaceae</taxon>
        <taxon>Candidatus Methylacidithermus</taxon>
    </lineage>
</organism>
<evidence type="ECO:0000313" key="2">
    <source>
        <dbReference type="Proteomes" id="UP000663859"/>
    </source>
</evidence>
<keyword evidence="2" id="KW-1185">Reference proteome</keyword>
<dbReference type="EMBL" id="CAJNOB010000001">
    <property type="protein sequence ID" value="CAF0689123.1"/>
    <property type="molecule type" value="Genomic_DNA"/>
</dbReference>
<dbReference type="AlphaFoldDB" id="A0A8J2FN03"/>
<sequence>MLRLRLQTDGKARANSWFFKSCACAYGQESILSVLAARKI</sequence>